<dbReference type="CDD" id="cd20736">
    <property type="entry name" value="PoNe_Nuclease"/>
    <property type="match status" value="1"/>
</dbReference>
<dbReference type="GO" id="GO:0004519">
    <property type="term" value="F:endonuclease activity"/>
    <property type="evidence" value="ECO:0007669"/>
    <property type="project" value="UniProtKB-KW"/>
</dbReference>
<keyword evidence="2" id="KW-0378">Hydrolase</keyword>
<reference evidence="2 3" key="1">
    <citation type="submission" date="2017-05" db="EMBL/GenBank/DDBJ databases">
        <authorList>
            <person name="Varghese N."/>
            <person name="Submissions S."/>
        </authorList>
    </citation>
    <scope>NUCLEOTIDE SEQUENCE [LARGE SCALE GENOMIC DNA]</scope>
    <source>
        <strain evidence="2 3">DSM 16304</strain>
    </source>
</reference>
<dbReference type="InterPro" id="IPR003509">
    <property type="entry name" value="UPF0102_YraN-like"/>
</dbReference>
<dbReference type="PANTHER" id="PTHR34039">
    <property type="entry name" value="UPF0102 PROTEIN YRAN"/>
    <property type="match status" value="1"/>
</dbReference>
<dbReference type="Pfam" id="PF02021">
    <property type="entry name" value="UPF0102"/>
    <property type="match status" value="1"/>
</dbReference>
<dbReference type="InterPro" id="IPR011335">
    <property type="entry name" value="Restrct_endonuc-II-like"/>
</dbReference>
<evidence type="ECO:0000256" key="1">
    <source>
        <dbReference type="ARBA" id="ARBA00006738"/>
    </source>
</evidence>
<sequence>MKKGYSIIERNFRSSYGEIDIVAFDPRDGTLVFVEVKLRSRDSMVPPLEAVDYRKRNRLRKTALKFISEKKINFDSLRFDVIGVSLGEETEVEHIINAF</sequence>
<comment type="similarity">
    <text evidence="1">Belongs to the UPF0102 family.</text>
</comment>
<accession>A0A521DR57</accession>
<dbReference type="InterPro" id="IPR011856">
    <property type="entry name" value="tRNA_endonuc-like_dom_sf"/>
</dbReference>
<keyword evidence="2" id="KW-0540">Nuclease</keyword>
<keyword evidence="3" id="KW-1185">Reference proteome</keyword>
<dbReference type="Gene3D" id="3.40.1350.10">
    <property type="match status" value="1"/>
</dbReference>
<dbReference type="GO" id="GO:0003676">
    <property type="term" value="F:nucleic acid binding"/>
    <property type="evidence" value="ECO:0007669"/>
    <property type="project" value="InterPro"/>
</dbReference>
<dbReference type="EMBL" id="FXTM01000024">
    <property type="protein sequence ID" value="SMO73410.1"/>
    <property type="molecule type" value="Genomic_DNA"/>
</dbReference>
<proteinExistence type="inferred from homology"/>
<protein>
    <submittedName>
        <fullName evidence="2">Putative endonuclease</fullName>
    </submittedName>
</protein>
<dbReference type="Proteomes" id="UP000317315">
    <property type="component" value="Unassembled WGS sequence"/>
</dbReference>
<dbReference type="AlphaFoldDB" id="A0A521DR57"/>
<evidence type="ECO:0000313" key="3">
    <source>
        <dbReference type="Proteomes" id="UP000317315"/>
    </source>
</evidence>
<name>A0A521DR57_9BACT</name>
<gene>
    <name evidence="2" type="ORF">SAMN06269117_1244</name>
</gene>
<evidence type="ECO:0000313" key="2">
    <source>
        <dbReference type="EMBL" id="SMO73410.1"/>
    </source>
</evidence>
<keyword evidence="2" id="KW-0255">Endonuclease</keyword>
<dbReference type="RefSeq" id="WP_246051363.1">
    <property type="nucleotide sequence ID" value="NZ_FXTM01000024.1"/>
</dbReference>
<dbReference type="SUPFAM" id="SSF52980">
    <property type="entry name" value="Restriction endonuclease-like"/>
    <property type="match status" value="1"/>
</dbReference>
<dbReference type="PANTHER" id="PTHR34039:SF1">
    <property type="entry name" value="UPF0102 PROTEIN YRAN"/>
    <property type="match status" value="1"/>
</dbReference>
<organism evidence="2 3">
    <name type="scientific">Balnearium lithotrophicum</name>
    <dbReference type="NCBI Taxonomy" id="223788"/>
    <lineage>
        <taxon>Bacteria</taxon>
        <taxon>Pseudomonadati</taxon>
        <taxon>Aquificota</taxon>
        <taxon>Aquificia</taxon>
        <taxon>Desulfurobacteriales</taxon>
        <taxon>Desulfurobacteriaceae</taxon>
        <taxon>Balnearium</taxon>
    </lineage>
</organism>